<dbReference type="InterPro" id="IPR011051">
    <property type="entry name" value="RmlC_Cupin_sf"/>
</dbReference>
<reference evidence="2 3" key="1">
    <citation type="submission" date="2021-01" db="EMBL/GenBank/DDBJ databases">
        <title>Belnapia mucosa sp. nov. and Belnapia arida sp. nov., isolated from the Tabernas Desert (Almeria, Spain).</title>
        <authorList>
            <person name="Molina-Menor E."/>
            <person name="Vidal-Verdu A."/>
            <person name="Calonge A."/>
            <person name="Satari L."/>
            <person name="Pereto J."/>
            <person name="Porcar M."/>
        </authorList>
    </citation>
    <scope>NUCLEOTIDE SEQUENCE [LARGE SCALE GENOMIC DNA]</scope>
    <source>
        <strain evidence="2 3">T18</strain>
    </source>
</reference>
<name>A0ABS1UBH2_9PROT</name>
<dbReference type="Pfam" id="PF07883">
    <property type="entry name" value="Cupin_2"/>
    <property type="match status" value="1"/>
</dbReference>
<proteinExistence type="predicted"/>
<dbReference type="EMBL" id="JAETWB010000045">
    <property type="protein sequence ID" value="MBL6082040.1"/>
    <property type="molecule type" value="Genomic_DNA"/>
</dbReference>
<dbReference type="PANTHER" id="PTHR38599:SF1">
    <property type="entry name" value="CUPIN DOMAIN PROTEIN (AFU_ORTHOLOGUE AFUA_3G13620)"/>
    <property type="match status" value="1"/>
</dbReference>
<protein>
    <submittedName>
        <fullName evidence="2">Cupin domain-containing protein</fullName>
    </submittedName>
</protein>
<evidence type="ECO:0000313" key="3">
    <source>
        <dbReference type="Proteomes" id="UP000660885"/>
    </source>
</evidence>
<keyword evidence="3" id="KW-1185">Reference proteome</keyword>
<dbReference type="PANTHER" id="PTHR38599">
    <property type="entry name" value="CUPIN DOMAIN PROTEIN (AFU_ORTHOLOGUE AFUA_3G13620)"/>
    <property type="match status" value="1"/>
</dbReference>
<organism evidence="2 3">
    <name type="scientific">Belnapia arida</name>
    <dbReference type="NCBI Taxonomy" id="2804533"/>
    <lineage>
        <taxon>Bacteria</taxon>
        <taxon>Pseudomonadati</taxon>
        <taxon>Pseudomonadota</taxon>
        <taxon>Alphaproteobacteria</taxon>
        <taxon>Acetobacterales</taxon>
        <taxon>Roseomonadaceae</taxon>
        <taxon>Belnapia</taxon>
    </lineage>
</organism>
<comment type="caution">
    <text evidence="2">The sequence shown here is derived from an EMBL/GenBank/DDBJ whole genome shotgun (WGS) entry which is preliminary data.</text>
</comment>
<dbReference type="RefSeq" id="WP_202835250.1">
    <property type="nucleotide sequence ID" value="NZ_JAETWB010000045.1"/>
</dbReference>
<dbReference type="Gene3D" id="2.60.120.10">
    <property type="entry name" value="Jelly Rolls"/>
    <property type="match status" value="1"/>
</dbReference>
<sequence>MNGQRRSIVGATALLAVAPGMVVRSAGGLAAQEADHRIEGITWTVLQQVALAGVPGKDQIMGVAEIAPGAAAERHSHAEYEIGYVLQGGFVLEIDGEAPRTIRAGESYAIPAGKIHRAVNSGDGPIRTLAIYIVNQGRPLARPAG</sequence>
<dbReference type="InterPro" id="IPR013096">
    <property type="entry name" value="Cupin_2"/>
</dbReference>
<accession>A0ABS1UBH2</accession>
<gene>
    <name evidence="2" type="ORF">JMJ56_29105</name>
</gene>
<dbReference type="SUPFAM" id="SSF51182">
    <property type="entry name" value="RmlC-like cupins"/>
    <property type="match status" value="1"/>
</dbReference>
<feature type="domain" description="Cupin type-2" evidence="1">
    <location>
        <begin position="63"/>
        <end position="132"/>
    </location>
</feature>
<dbReference type="InterPro" id="IPR014710">
    <property type="entry name" value="RmlC-like_jellyroll"/>
</dbReference>
<dbReference type="Proteomes" id="UP000660885">
    <property type="component" value="Unassembled WGS sequence"/>
</dbReference>
<evidence type="ECO:0000259" key="1">
    <source>
        <dbReference type="Pfam" id="PF07883"/>
    </source>
</evidence>
<evidence type="ECO:0000313" key="2">
    <source>
        <dbReference type="EMBL" id="MBL6082040.1"/>
    </source>
</evidence>